<accession>A0A345UN59</accession>
<keyword evidence="3" id="KW-1003">Cell membrane</keyword>
<name>A0A345UN59_9BACT</name>
<dbReference type="EMBL" id="CP027806">
    <property type="protein sequence ID" value="AXJ01911.1"/>
    <property type="molecule type" value="Genomic_DNA"/>
</dbReference>
<evidence type="ECO:0000313" key="9">
    <source>
        <dbReference type="EMBL" id="AXJ01911.1"/>
    </source>
</evidence>
<dbReference type="AlphaFoldDB" id="A0A345UN59"/>
<protein>
    <submittedName>
        <fullName evidence="9">Biopolymer transport protein ExbD</fullName>
    </submittedName>
</protein>
<reference evidence="9 10" key="1">
    <citation type="submission" date="2018-03" db="EMBL/GenBank/DDBJ databases">
        <title>Phenotypic and genomic properties of Cyclonatronum proteinivorum gen. nov., sp. nov., a haloalkaliphilic bacteroidete from soda lakes possessing Na+-translocating rhodopsin.</title>
        <authorList>
            <person name="Toshchakov S.V."/>
            <person name="Korzhenkov A."/>
            <person name="Samarov N.I."/>
            <person name="Kublanov I.V."/>
            <person name="Muntyan M.S."/>
            <person name="Sorokin D.Y."/>
        </authorList>
    </citation>
    <scope>NUCLEOTIDE SEQUENCE [LARGE SCALE GENOMIC DNA]</scope>
    <source>
        <strain evidence="9 10">Omega</strain>
    </source>
</reference>
<evidence type="ECO:0000256" key="5">
    <source>
        <dbReference type="ARBA" id="ARBA00022989"/>
    </source>
</evidence>
<dbReference type="GO" id="GO:0022857">
    <property type="term" value="F:transmembrane transporter activity"/>
    <property type="evidence" value="ECO:0007669"/>
    <property type="project" value="InterPro"/>
</dbReference>
<dbReference type="PANTHER" id="PTHR30558:SF3">
    <property type="entry name" value="BIOPOLYMER TRANSPORT PROTEIN EXBD-RELATED"/>
    <property type="match status" value="1"/>
</dbReference>
<dbReference type="GO" id="GO:0015031">
    <property type="term" value="P:protein transport"/>
    <property type="evidence" value="ECO:0007669"/>
    <property type="project" value="UniProtKB-KW"/>
</dbReference>
<dbReference type="Pfam" id="PF02472">
    <property type="entry name" value="ExbD"/>
    <property type="match status" value="1"/>
</dbReference>
<keyword evidence="5 8" id="KW-1133">Transmembrane helix</keyword>
<evidence type="ECO:0000256" key="4">
    <source>
        <dbReference type="ARBA" id="ARBA00022692"/>
    </source>
</evidence>
<evidence type="ECO:0000313" key="10">
    <source>
        <dbReference type="Proteomes" id="UP000254808"/>
    </source>
</evidence>
<keyword evidence="10" id="KW-1185">Reference proteome</keyword>
<dbReference type="PANTHER" id="PTHR30558">
    <property type="entry name" value="EXBD MEMBRANE COMPONENT OF PMF-DRIVEN MACROMOLECULE IMPORT SYSTEM"/>
    <property type="match status" value="1"/>
</dbReference>
<organism evidence="9 10">
    <name type="scientific">Cyclonatronum proteinivorum</name>
    <dbReference type="NCBI Taxonomy" id="1457365"/>
    <lineage>
        <taxon>Bacteria</taxon>
        <taxon>Pseudomonadati</taxon>
        <taxon>Balneolota</taxon>
        <taxon>Balneolia</taxon>
        <taxon>Balneolales</taxon>
        <taxon>Cyclonatronaceae</taxon>
        <taxon>Cyclonatronum</taxon>
    </lineage>
</organism>
<comment type="subcellular location">
    <subcellularLocation>
        <location evidence="1">Cell membrane</location>
        <topology evidence="1">Single-pass membrane protein</topology>
    </subcellularLocation>
    <subcellularLocation>
        <location evidence="7">Cell membrane</location>
        <topology evidence="7">Single-pass type II membrane protein</topology>
    </subcellularLocation>
</comment>
<evidence type="ECO:0000256" key="2">
    <source>
        <dbReference type="ARBA" id="ARBA00005811"/>
    </source>
</evidence>
<dbReference type="InterPro" id="IPR003400">
    <property type="entry name" value="ExbD"/>
</dbReference>
<dbReference type="KEGG" id="cprv:CYPRO_2669"/>
<keyword evidence="7" id="KW-0653">Protein transport</keyword>
<dbReference type="Proteomes" id="UP000254808">
    <property type="component" value="Chromosome"/>
</dbReference>
<evidence type="ECO:0000256" key="8">
    <source>
        <dbReference type="SAM" id="Phobius"/>
    </source>
</evidence>
<evidence type="ECO:0000256" key="1">
    <source>
        <dbReference type="ARBA" id="ARBA00004162"/>
    </source>
</evidence>
<evidence type="ECO:0000256" key="7">
    <source>
        <dbReference type="RuleBase" id="RU003879"/>
    </source>
</evidence>
<evidence type="ECO:0000256" key="3">
    <source>
        <dbReference type="ARBA" id="ARBA00022475"/>
    </source>
</evidence>
<sequence>MFKKKRGREGADIPSSSLADIAFLLLVFFLVVTTIDVDTGIGLVLPPPPDPEQPPPEVRERNMLKILMNAQGGILINEERASLMNVQERVIQFVTNRGVDPNLSESPQQAVVSIKTDRQTEYERYIEMLDEVRGAYRVIWDQEARARGFRDYAQFRTMEGEPNEIRREFPMNISLAEPDPGS</sequence>
<dbReference type="RefSeq" id="WP_114985055.1">
    <property type="nucleotide sequence ID" value="NZ_CP027806.1"/>
</dbReference>
<feature type="transmembrane region" description="Helical" evidence="8">
    <location>
        <begin position="21"/>
        <end position="45"/>
    </location>
</feature>
<dbReference type="OrthoDB" id="9801500at2"/>
<keyword evidence="6 8" id="KW-0472">Membrane</keyword>
<evidence type="ECO:0000256" key="6">
    <source>
        <dbReference type="ARBA" id="ARBA00023136"/>
    </source>
</evidence>
<proteinExistence type="inferred from homology"/>
<keyword evidence="7" id="KW-0813">Transport</keyword>
<keyword evidence="4 7" id="KW-0812">Transmembrane</keyword>
<dbReference type="GO" id="GO:0005886">
    <property type="term" value="C:plasma membrane"/>
    <property type="evidence" value="ECO:0007669"/>
    <property type="project" value="UniProtKB-SubCell"/>
</dbReference>
<comment type="similarity">
    <text evidence="2 7">Belongs to the ExbD/TolR family.</text>
</comment>
<gene>
    <name evidence="9" type="ORF">CYPRO_2669</name>
</gene>